<dbReference type="PANTHER" id="PTHR47932:SF44">
    <property type="entry name" value="MIOREX COMPLEX COMPONENT 1"/>
    <property type="match status" value="1"/>
</dbReference>
<evidence type="ECO:0008006" key="6">
    <source>
        <dbReference type="Google" id="ProtNLM"/>
    </source>
</evidence>
<feature type="repeat" description="PPR" evidence="2">
    <location>
        <begin position="532"/>
        <end position="566"/>
    </location>
</feature>
<feature type="region of interest" description="Disordered" evidence="3">
    <location>
        <begin position="1"/>
        <end position="47"/>
    </location>
</feature>
<dbReference type="AlphaFoldDB" id="A0AAD9DD54"/>
<dbReference type="Pfam" id="PF01535">
    <property type="entry name" value="PPR"/>
    <property type="match status" value="3"/>
</dbReference>
<keyword evidence="1" id="KW-0677">Repeat</keyword>
<evidence type="ECO:0000256" key="3">
    <source>
        <dbReference type="SAM" id="MobiDB-lite"/>
    </source>
</evidence>
<accession>A0AAD9DD54</accession>
<evidence type="ECO:0000256" key="1">
    <source>
        <dbReference type="ARBA" id="ARBA00022737"/>
    </source>
</evidence>
<feature type="repeat" description="PPR" evidence="2">
    <location>
        <begin position="408"/>
        <end position="438"/>
    </location>
</feature>
<feature type="compositionally biased region" description="Polar residues" evidence="3">
    <location>
        <begin position="114"/>
        <end position="128"/>
    </location>
</feature>
<dbReference type="Gene3D" id="1.25.40.10">
    <property type="entry name" value="Tetratricopeptide repeat domain"/>
    <property type="match status" value="4"/>
</dbReference>
<organism evidence="4 5">
    <name type="scientific">Skeletonema marinoi</name>
    <dbReference type="NCBI Taxonomy" id="267567"/>
    <lineage>
        <taxon>Eukaryota</taxon>
        <taxon>Sar</taxon>
        <taxon>Stramenopiles</taxon>
        <taxon>Ochrophyta</taxon>
        <taxon>Bacillariophyta</taxon>
        <taxon>Coscinodiscophyceae</taxon>
        <taxon>Thalassiosirophycidae</taxon>
        <taxon>Thalassiosirales</taxon>
        <taxon>Skeletonemataceae</taxon>
        <taxon>Skeletonema</taxon>
        <taxon>Skeletonema marinoi-dohrnii complex</taxon>
    </lineage>
</organism>
<dbReference type="PANTHER" id="PTHR47932">
    <property type="entry name" value="ATPASE EXPRESSION PROTEIN 3"/>
    <property type="match status" value="1"/>
</dbReference>
<feature type="compositionally biased region" description="Basic residues" evidence="3">
    <location>
        <begin position="8"/>
        <end position="17"/>
    </location>
</feature>
<proteinExistence type="predicted"/>
<dbReference type="NCBIfam" id="TIGR00756">
    <property type="entry name" value="PPR"/>
    <property type="match status" value="2"/>
</dbReference>
<evidence type="ECO:0000313" key="5">
    <source>
        <dbReference type="Proteomes" id="UP001224775"/>
    </source>
</evidence>
<feature type="compositionally biased region" description="Low complexity" evidence="3">
    <location>
        <begin position="95"/>
        <end position="111"/>
    </location>
</feature>
<dbReference type="Pfam" id="PF12854">
    <property type="entry name" value="PPR_1"/>
    <property type="match status" value="1"/>
</dbReference>
<gene>
    <name evidence="4" type="ORF">QTG54_006544</name>
</gene>
<comment type="caution">
    <text evidence="4">The sequence shown here is derived from an EMBL/GenBank/DDBJ whole genome shotgun (WGS) entry which is preliminary data.</text>
</comment>
<reference evidence="4" key="1">
    <citation type="submission" date="2023-06" db="EMBL/GenBank/DDBJ databases">
        <title>Survivors Of The Sea: Transcriptome response of Skeletonema marinoi to long-term dormancy.</title>
        <authorList>
            <person name="Pinder M.I.M."/>
            <person name="Kourtchenko O."/>
            <person name="Robertson E.K."/>
            <person name="Larsson T."/>
            <person name="Maumus F."/>
            <person name="Osuna-Cruz C.M."/>
            <person name="Vancaester E."/>
            <person name="Stenow R."/>
            <person name="Vandepoele K."/>
            <person name="Ploug H."/>
            <person name="Bruchert V."/>
            <person name="Godhe A."/>
            <person name="Topel M."/>
        </authorList>
    </citation>
    <scope>NUCLEOTIDE SEQUENCE</scope>
    <source>
        <strain evidence="4">R05AC</strain>
    </source>
</reference>
<dbReference type="EMBL" id="JATAAI010000010">
    <property type="protein sequence ID" value="KAK1742947.1"/>
    <property type="molecule type" value="Genomic_DNA"/>
</dbReference>
<dbReference type="InterPro" id="IPR002885">
    <property type="entry name" value="PPR_rpt"/>
</dbReference>
<name>A0AAD9DD54_9STRA</name>
<protein>
    <recommendedName>
        <fullName evidence="6">Pentacotripeptide-repeat region of PRORP domain-containing protein</fullName>
    </recommendedName>
</protein>
<dbReference type="Pfam" id="PF13041">
    <property type="entry name" value="PPR_2"/>
    <property type="match status" value="1"/>
</dbReference>
<evidence type="ECO:0000313" key="4">
    <source>
        <dbReference type="EMBL" id="KAK1742947.1"/>
    </source>
</evidence>
<sequence length="960" mass="107144">MALSLDHQHHRPRRRNTLIHSGLYDSTEDRDEHENESRSKGRTSHHRVLKSSAVIILMCLSLLHVSSGLGTLQNHKLSSRHISFANKATTLPPQKSLSSHSSTRRFSSSKLHASRQSSSLDSRQMTKSQPPIITTLNQQTEALRQSLDGIGSSDFDQDPEASLRPITIMTEMLISYANWISTDPSSTFKLKACEIIDAAFRNVTNRCFAKPYRLSKVNLGMEVLQLQLHSCVGAPLNGSSEIVNGNGDDVDRNVLIPLEAPYNSIPRGTWLKVLRALTSNDINSSRSSSTLRSVKAITSSDDEQWITPSNAAFRILQRLVTGKGVRTAQQMALDERDFNMVLHAYAALSQNQMHSAHRVMALQERTTHAPPLSAVAYSILLKAYGRWKDIKNVEMSILHAQRNSVVPDIVMANTVVDAYVNCGDVDKAREIFQIMTEESDAKGDAYWPLLRPNSRTFNTILKGMAEIGDVNEAMELSKIVESKGLWDHITTNTLVKAAVTAEEFEMAEDILSMHTASFSVDTANGRHVNHPNIEAYTELVNGYAKAGHLDKGLGMMQLMRKRGVEPNEYTYTCIVGALARSNKVRQAKKMIEYALNLNLPRKKLTPIYNAFISGLLSDNWSDNVEGQASHAASVIDALSMLQEMQDLNIRPNVVTVSVVIDGLGRCNPPRCNDAKDLVQHLEFTSRPKSGTGYTRPDVNARGISLSNRKIATALIRAYGRGNDVESAMKAFRRISVPDVVALNTLIDACCRCDQLKIALEVFGKYVSFERWNSDIPTIDSADDIAIKPDVVTYTTLISSLLQLKSKAATKRAIKMYRDMKQTWMIYPDTFLVDTILSAMISSGPIGFNDDDVRFTLTVLRDGEFLEWEGRQYERRKRAVRAILVGCSSEVWKNDEFAYGLMNEDTEDPLFKKKGWNEIDSGFRLWGSGDGNFAEQEENTSVDSFLASKGWNDMNSGFRLL</sequence>
<feature type="region of interest" description="Disordered" evidence="3">
    <location>
        <begin position="88"/>
        <end position="128"/>
    </location>
</feature>
<dbReference type="PROSITE" id="PS51375">
    <property type="entry name" value="PPR"/>
    <property type="match status" value="3"/>
</dbReference>
<feature type="repeat" description="PPR" evidence="2">
    <location>
        <begin position="453"/>
        <end position="487"/>
    </location>
</feature>
<keyword evidence="5" id="KW-1185">Reference proteome</keyword>
<dbReference type="InterPro" id="IPR011990">
    <property type="entry name" value="TPR-like_helical_dom_sf"/>
</dbReference>
<evidence type="ECO:0000256" key="2">
    <source>
        <dbReference type="PROSITE-ProRule" id="PRU00708"/>
    </source>
</evidence>
<dbReference type="Proteomes" id="UP001224775">
    <property type="component" value="Unassembled WGS sequence"/>
</dbReference>
<feature type="compositionally biased region" description="Basic and acidic residues" evidence="3">
    <location>
        <begin position="30"/>
        <end position="39"/>
    </location>
</feature>